<dbReference type="GO" id="GO:0052621">
    <property type="term" value="F:diguanylate cyclase activity"/>
    <property type="evidence" value="ECO:0007669"/>
    <property type="project" value="TreeGrafter"/>
</dbReference>
<dbReference type="Proteomes" id="UP000199213">
    <property type="component" value="Unassembled WGS sequence"/>
</dbReference>
<dbReference type="RefSeq" id="WP_092625563.1">
    <property type="nucleotide sequence ID" value="NZ_FNFM01000001.1"/>
</dbReference>
<dbReference type="NCBIfam" id="TIGR00254">
    <property type="entry name" value="GGDEF"/>
    <property type="match status" value="1"/>
</dbReference>
<name>A0A1G8VS22_ACTMZ</name>
<proteinExistence type="predicted"/>
<accession>A0A1G8VS22</accession>
<dbReference type="InterPro" id="IPR043128">
    <property type="entry name" value="Rev_trsase/Diguanyl_cyclase"/>
</dbReference>
<dbReference type="Gene3D" id="3.30.70.270">
    <property type="match status" value="1"/>
</dbReference>
<feature type="domain" description="GGDEF" evidence="1">
    <location>
        <begin position="379"/>
        <end position="511"/>
    </location>
</feature>
<evidence type="ECO:0000313" key="3">
    <source>
        <dbReference type="Proteomes" id="UP000199213"/>
    </source>
</evidence>
<reference evidence="3" key="1">
    <citation type="submission" date="2016-10" db="EMBL/GenBank/DDBJ databases">
        <authorList>
            <person name="Varghese N."/>
            <person name="Submissions S."/>
        </authorList>
    </citation>
    <scope>NUCLEOTIDE SEQUENCE [LARGE SCALE GENOMIC DNA]</scope>
    <source>
        <strain evidence="3">DSM 45460</strain>
    </source>
</reference>
<dbReference type="EMBL" id="FNFM01000001">
    <property type="protein sequence ID" value="SDJ68794.1"/>
    <property type="molecule type" value="Genomic_DNA"/>
</dbReference>
<dbReference type="InterPro" id="IPR011990">
    <property type="entry name" value="TPR-like_helical_dom_sf"/>
</dbReference>
<dbReference type="SUPFAM" id="SSF55073">
    <property type="entry name" value="Nucleotide cyclase"/>
    <property type="match status" value="1"/>
</dbReference>
<dbReference type="Pfam" id="PF00990">
    <property type="entry name" value="GGDEF"/>
    <property type="match status" value="1"/>
</dbReference>
<protein>
    <submittedName>
        <fullName evidence="2">Diguanylate cyclase (GGDEF) domain-containing protein</fullName>
    </submittedName>
</protein>
<dbReference type="AlphaFoldDB" id="A0A1G8VS22"/>
<dbReference type="PROSITE" id="PS50887">
    <property type="entry name" value="GGDEF"/>
    <property type="match status" value="1"/>
</dbReference>
<sequence>MRIPESEVGPAEDFTEHFDSIRSLARDGDNAGAIEVADGIAAAAADPLVICRALVLKLGRLFNLGRVQECPAVLDRAFDVLSERRTPALRGHLHALAGIIAASDSLERCVRHLVQAERELDNERGPTEETVVARHDLAVTYSYLGFHAQAAPLAERCYRAGQVLGLPSGDHALPEVAVRWAVSVDHLGDTESCVDMLRRVLRTWADRTEPRRLWPAEQYYYGYAAVRLRALGEQAEVDSALFTAEEHGWEVADLRMLAAACESIAEGDTAGALRGLERPTSPYTLGSAEPHRLRALAHAAEGNHRAAREADRKAIKVATSGTGQLRDRLVDGTRAQLDHEALRRTVEQYASEALTDPLTGLPNRRHFDRYVSRLAENGSDAAVGVIDLDGFKEVNTVYGHLSGDLVLQRVAAILARTLRQGDFVARYGGDEFVAVLPHTELSDAHRIGARIASAVADGDWDALVAGTPISVTIGWADLTEPFGVSGTLETADRAMLSRKRSNRKTVAAENP</sequence>
<organism evidence="2 3">
    <name type="scientific">Actinopolyspora mzabensis</name>
    <dbReference type="NCBI Taxonomy" id="995066"/>
    <lineage>
        <taxon>Bacteria</taxon>
        <taxon>Bacillati</taxon>
        <taxon>Actinomycetota</taxon>
        <taxon>Actinomycetes</taxon>
        <taxon>Actinopolysporales</taxon>
        <taxon>Actinopolysporaceae</taxon>
        <taxon>Actinopolyspora</taxon>
    </lineage>
</organism>
<dbReference type="OrthoDB" id="23692at2"/>
<dbReference type="InterPro" id="IPR029787">
    <property type="entry name" value="Nucleotide_cyclase"/>
</dbReference>
<keyword evidence="3" id="KW-1185">Reference proteome</keyword>
<evidence type="ECO:0000313" key="2">
    <source>
        <dbReference type="EMBL" id="SDJ68794.1"/>
    </source>
</evidence>
<dbReference type="InterPro" id="IPR000160">
    <property type="entry name" value="GGDEF_dom"/>
</dbReference>
<evidence type="ECO:0000259" key="1">
    <source>
        <dbReference type="PROSITE" id="PS50887"/>
    </source>
</evidence>
<dbReference type="PANTHER" id="PTHR45138:SF9">
    <property type="entry name" value="DIGUANYLATE CYCLASE DGCM-RELATED"/>
    <property type="match status" value="1"/>
</dbReference>
<dbReference type="InterPro" id="IPR050469">
    <property type="entry name" value="Diguanylate_Cyclase"/>
</dbReference>
<gene>
    <name evidence="2" type="ORF">SAMN04487820_101286</name>
</gene>
<dbReference type="CDD" id="cd01949">
    <property type="entry name" value="GGDEF"/>
    <property type="match status" value="1"/>
</dbReference>
<dbReference type="SMART" id="SM00267">
    <property type="entry name" value="GGDEF"/>
    <property type="match status" value="1"/>
</dbReference>
<dbReference type="Gene3D" id="1.25.40.10">
    <property type="entry name" value="Tetratricopeptide repeat domain"/>
    <property type="match status" value="1"/>
</dbReference>
<dbReference type="PANTHER" id="PTHR45138">
    <property type="entry name" value="REGULATORY COMPONENTS OF SENSORY TRANSDUCTION SYSTEM"/>
    <property type="match status" value="1"/>
</dbReference>